<keyword evidence="2" id="KW-0732">Signal</keyword>
<dbReference type="GO" id="GO:0009277">
    <property type="term" value="C:fungal-type cell wall"/>
    <property type="evidence" value="ECO:0007669"/>
    <property type="project" value="TreeGrafter"/>
</dbReference>
<feature type="compositionally biased region" description="Low complexity" evidence="1">
    <location>
        <begin position="295"/>
        <end position="339"/>
    </location>
</feature>
<feature type="chain" id="PRO_5002482607" description="GH16 domain-containing protein" evidence="2">
    <location>
        <begin position="20"/>
        <end position="399"/>
    </location>
</feature>
<dbReference type="InterPro" id="IPR050546">
    <property type="entry name" value="Glycosyl_Hydrlase_16"/>
</dbReference>
<dbReference type="InterPro" id="IPR000757">
    <property type="entry name" value="Beta-glucanase-like"/>
</dbReference>
<dbReference type="GO" id="GO:0005975">
    <property type="term" value="P:carbohydrate metabolic process"/>
    <property type="evidence" value="ECO:0007669"/>
    <property type="project" value="InterPro"/>
</dbReference>
<reference evidence="4 5" key="1">
    <citation type="submission" date="2015-03" db="EMBL/GenBank/DDBJ databases">
        <authorList>
            <person name="Radwan O."/>
            <person name="Al-Naeli F.A."/>
            <person name="Rendon G.A."/>
            <person name="Fields C."/>
        </authorList>
    </citation>
    <scope>NUCLEOTIDE SEQUENCE [LARGE SCALE GENOMIC DNA]</scope>
    <source>
        <strain evidence="4">CR-DP1</strain>
    </source>
</reference>
<dbReference type="PANTHER" id="PTHR10963">
    <property type="entry name" value="GLYCOSYL HYDROLASE-RELATED"/>
    <property type="match status" value="1"/>
</dbReference>
<evidence type="ECO:0000259" key="3">
    <source>
        <dbReference type="PROSITE" id="PS51762"/>
    </source>
</evidence>
<organism evidence="4 5">
    <name type="scientific">Thielaviopsis punctulata</name>
    <dbReference type="NCBI Taxonomy" id="72032"/>
    <lineage>
        <taxon>Eukaryota</taxon>
        <taxon>Fungi</taxon>
        <taxon>Dikarya</taxon>
        <taxon>Ascomycota</taxon>
        <taxon>Pezizomycotina</taxon>
        <taxon>Sordariomycetes</taxon>
        <taxon>Hypocreomycetidae</taxon>
        <taxon>Microascales</taxon>
        <taxon>Ceratocystidaceae</taxon>
        <taxon>Thielaviopsis</taxon>
    </lineage>
</organism>
<accession>A0A0F4ZF81</accession>
<dbReference type="Proteomes" id="UP000033483">
    <property type="component" value="Unassembled WGS sequence"/>
</dbReference>
<keyword evidence="5" id="KW-1185">Reference proteome</keyword>
<comment type="caution">
    <text evidence="4">The sequence shown here is derived from an EMBL/GenBank/DDBJ whole genome shotgun (WGS) entry which is preliminary data.</text>
</comment>
<dbReference type="Gene3D" id="2.60.120.200">
    <property type="match status" value="1"/>
</dbReference>
<feature type="signal peptide" evidence="2">
    <location>
        <begin position="1"/>
        <end position="19"/>
    </location>
</feature>
<dbReference type="AlphaFoldDB" id="A0A0F4ZF81"/>
<dbReference type="GO" id="GO:0016757">
    <property type="term" value="F:glycosyltransferase activity"/>
    <property type="evidence" value="ECO:0007669"/>
    <property type="project" value="TreeGrafter"/>
</dbReference>
<dbReference type="EMBL" id="LAEV01001117">
    <property type="protein sequence ID" value="KKA28875.1"/>
    <property type="molecule type" value="Genomic_DNA"/>
</dbReference>
<dbReference type="InterPro" id="IPR013320">
    <property type="entry name" value="ConA-like_dom_sf"/>
</dbReference>
<protein>
    <recommendedName>
        <fullName evidence="3">GH16 domain-containing protein</fullName>
    </recommendedName>
</protein>
<evidence type="ECO:0000256" key="2">
    <source>
        <dbReference type="SAM" id="SignalP"/>
    </source>
</evidence>
<sequence length="399" mass="41543">MYFTKLSLAAAALSSSVAAQTFSLCDPTRGDDCPPDPAFGKCNTPQSFDFTTVSSGQGWESDSSFNDWWTVDDGVKYEAKVLSIGKEKGAAMIITDETQAPLIKTKKYIFFGRVDVVVQAAAGQGIVTSVVLESDDRDEIDWEWIGGETNNVQTNFFSKGVNEFIHGNTTALSFAATEGLHTYSIDWTPEKMLFYVDGKLIRTATTAEAENGKKWPQTPTQIKLGTWVGGQEALPQGTIDWAGGLADFSQAPFTGYYQKVAVTDYCGGKDSAKEYVWGDSSGDASSIQVVEGNSDSKSSSSSSSATASSSKTTSGSATKSTSQSSKTTDSDASATTTESSASSASATASFTSTIKAQNSTGTATSSGSGPSPTTVTAGASSVGLSSAAAGLALLGFLML</sequence>
<dbReference type="PANTHER" id="PTHR10963:SF68">
    <property type="entry name" value="GLYCOSIDASE CRH1-RELATED"/>
    <property type="match status" value="1"/>
</dbReference>
<dbReference type="PROSITE" id="PS51762">
    <property type="entry name" value="GH16_2"/>
    <property type="match status" value="1"/>
</dbReference>
<feature type="region of interest" description="Disordered" evidence="1">
    <location>
        <begin position="287"/>
        <end position="339"/>
    </location>
</feature>
<evidence type="ECO:0000313" key="5">
    <source>
        <dbReference type="Proteomes" id="UP000033483"/>
    </source>
</evidence>
<evidence type="ECO:0000256" key="1">
    <source>
        <dbReference type="SAM" id="MobiDB-lite"/>
    </source>
</evidence>
<dbReference type="GO" id="GO:0031505">
    <property type="term" value="P:fungal-type cell wall organization"/>
    <property type="evidence" value="ECO:0007669"/>
    <property type="project" value="TreeGrafter"/>
</dbReference>
<name>A0A0F4ZF81_9PEZI</name>
<dbReference type="OrthoDB" id="4781at2759"/>
<dbReference type="Pfam" id="PF00722">
    <property type="entry name" value="Glyco_hydro_16"/>
    <property type="match status" value="1"/>
</dbReference>
<gene>
    <name evidence="4" type="ORF">TD95_000276</name>
</gene>
<dbReference type="GO" id="GO:0004553">
    <property type="term" value="F:hydrolase activity, hydrolyzing O-glycosyl compounds"/>
    <property type="evidence" value="ECO:0007669"/>
    <property type="project" value="InterPro"/>
</dbReference>
<proteinExistence type="predicted"/>
<feature type="domain" description="GH16" evidence="3">
    <location>
        <begin position="27"/>
        <end position="257"/>
    </location>
</feature>
<feature type="region of interest" description="Disordered" evidence="1">
    <location>
        <begin position="358"/>
        <end position="378"/>
    </location>
</feature>
<dbReference type="SUPFAM" id="SSF49899">
    <property type="entry name" value="Concanavalin A-like lectins/glucanases"/>
    <property type="match status" value="1"/>
</dbReference>
<evidence type="ECO:0000313" key="4">
    <source>
        <dbReference type="EMBL" id="KKA28875.1"/>
    </source>
</evidence>